<dbReference type="InterPro" id="IPR015418">
    <property type="entry name" value="Eaf6"/>
</dbReference>
<feature type="coiled-coil region" evidence="10">
    <location>
        <begin position="4"/>
        <end position="34"/>
    </location>
</feature>
<proteinExistence type="inferred from homology"/>
<evidence type="ECO:0000256" key="7">
    <source>
        <dbReference type="ARBA" id="ARBA00023163"/>
    </source>
</evidence>
<organism evidence="12 13">
    <name type="scientific">Cyberlindnera fabianii</name>
    <name type="common">Yeast</name>
    <name type="synonym">Hansenula fabianii</name>
    <dbReference type="NCBI Taxonomy" id="36022"/>
    <lineage>
        <taxon>Eukaryota</taxon>
        <taxon>Fungi</taxon>
        <taxon>Dikarya</taxon>
        <taxon>Ascomycota</taxon>
        <taxon>Saccharomycotina</taxon>
        <taxon>Saccharomycetes</taxon>
        <taxon>Phaffomycetales</taxon>
        <taxon>Phaffomycetaceae</taxon>
        <taxon>Cyberlindnera</taxon>
    </lineage>
</organism>
<dbReference type="GO" id="GO:0005634">
    <property type="term" value="C:nucleus"/>
    <property type="evidence" value="ECO:0007669"/>
    <property type="project" value="UniProtKB-SubCell"/>
</dbReference>
<keyword evidence="7 9" id="KW-0804">Transcription</keyword>
<keyword evidence="9" id="KW-0227">DNA damage</keyword>
<evidence type="ECO:0000256" key="2">
    <source>
        <dbReference type="ARBA" id="ARBA00010916"/>
    </source>
</evidence>
<evidence type="ECO:0000256" key="10">
    <source>
        <dbReference type="SAM" id="Coils"/>
    </source>
</evidence>
<keyword evidence="13" id="KW-1185">Reference proteome</keyword>
<keyword evidence="6 10" id="KW-0175">Coiled coil</keyword>
<evidence type="ECO:0000256" key="1">
    <source>
        <dbReference type="ARBA" id="ARBA00004123"/>
    </source>
</evidence>
<dbReference type="AlphaFoldDB" id="A0A1V2L9H1"/>
<dbReference type="STRING" id="36022.A0A1V2L9H1"/>
<gene>
    <name evidence="12" type="ORF">BON22_1393</name>
</gene>
<evidence type="ECO:0000256" key="5">
    <source>
        <dbReference type="ARBA" id="ARBA00023015"/>
    </source>
</evidence>
<evidence type="ECO:0000256" key="11">
    <source>
        <dbReference type="SAM" id="MobiDB-lite"/>
    </source>
</evidence>
<dbReference type="PANTHER" id="PTHR13476">
    <property type="entry name" value="CHROMATIN MODIFICATION-RELATED PROTEIN MEAF6"/>
    <property type="match status" value="1"/>
</dbReference>
<dbReference type="EMBL" id="MPUK01000002">
    <property type="protein sequence ID" value="ONH68552.1"/>
    <property type="molecule type" value="Genomic_DNA"/>
</dbReference>
<dbReference type="GO" id="GO:0006325">
    <property type="term" value="P:chromatin organization"/>
    <property type="evidence" value="ECO:0007669"/>
    <property type="project" value="UniProtKB-KW"/>
</dbReference>
<dbReference type="OMA" id="IEVQIYN"/>
<accession>A0A1V2L9H1</accession>
<evidence type="ECO:0000256" key="8">
    <source>
        <dbReference type="ARBA" id="ARBA00023242"/>
    </source>
</evidence>
<evidence type="ECO:0000313" key="12">
    <source>
        <dbReference type="EMBL" id="ONH68552.1"/>
    </source>
</evidence>
<evidence type="ECO:0000256" key="3">
    <source>
        <dbReference type="ARBA" id="ARBA00018504"/>
    </source>
</evidence>
<comment type="subcellular location">
    <subcellularLocation>
        <location evidence="1 9">Nucleus</location>
    </subcellularLocation>
</comment>
<evidence type="ECO:0000256" key="9">
    <source>
        <dbReference type="RuleBase" id="RU368022"/>
    </source>
</evidence>
<evidence type="ECO:0000313" key="13">
    <source>
        <dbReference type="Proteomes" id="UP000189513"/>
    </source>
</evidence>
<keyword evidence="5 9" id="KW-0805">Transcription regulation</keyword>
<dbReference type="Pfam" id="PF09340">
    <property type="entry name" value="NuA4"/>
    <property type="match status" value="1"/>
</dbReference>
<keyword evidence="8 9" id="KW-0539">Nucleus</keyword>
<name>A0A1V2L9H1_CYBFA</name>
<feature type="region of interest" description="Disordered" evidence="11">
    <location>
        <begin position="95"/>
        <end position="126"/>
    </location>
</feature>
<evidence type="ECO:0000256" key="6">
    <source>
        <dbReference type="ARBA" id="ARBA00023054"/>
    </source>
</evidence>
<dbReference type="GO" id="GO:0006281">
    <property type="term" value="P:DNA repair"/>
    <property type="evidence" value="ECO:0007669"/>
    <property type="project" value="UniProtKB-UniRule"/>
</dbReference>
<comment type="caution">
    <text evidence="12">The sequence shown here is derived from an EMBL/GenBank/DDBJ whole genome shotgun (WGS) entry which is preliminary data.</text>
</comment>
<dbReference type="Proteomes" id="UP000189513">
    <property type="component" value="Unassembled WGS sequence"/>
</dbReference>
<comment type="subunit">
    <text evidence="9">Component of the NuA4 histone acetyltransferase complex.</text>
</comment>
<keyword evidence="4 9" id="KW-0156">Chromatin regulator</keyword>
<comment type="function">
    <text evidence="9">Component of the NuA4 histone acetyltransferase complex which is involved in transcriptional activation of selected genes principally by acetylation of nucleosomal histone H4 and H2A. The NuA4 complex is also involved in DNA repair.</text>
</comment>
<keyword evidence="9" id="KW-0234">DNA repair</keyword>
<dbReference type="GO" id="GO:0035267">
    <property type="term" value="C:NuA4 histone acetyltransferase complex"/>
    <property type="evidence" value="ECO:0007669"/>
    <property type="project" value="UniProtKB-UniRule"/>
</dbReference>
<reference evidence="13" key="1">
    <citation type="journal article" date="2017" name="Genome Announc.">
        <title>Genome sequences of Cyberlindnera fabianii 65, Pichia kudriavzevii 129, and Saccharomyces cerevisiae 131 isolated from fermented masau fruits in Zimbabwe.</title>
        <authorList>
            <person name="van Rijswijck I.M.H."/>
            <person name="Derks M.F.L."/>
            <person name="Abee T."/>
            <person name="de Ridder D."/>
            <person name="Smid E.J."/>
        </authorList>
    </citation>
    <scope>NUCLEOTIDE SEQUENCE [LARGE SCALE GENOMIC DNA]</scope>
    <source>
        <strain evidence="13">65</strain>
    </source>
</reference>
<comment type="similarity">
    <text evidence="2 9">Belongs to the EAF6 family.</text>
</comment>
<sequence length="126" mass="14212">MTDIREYEALKKQLQQAILKKKTLDKQLTNIEEEIYARETTYLSEPSGGNIVRGLEALTKGNPSSSAGGSALKKRPLFTDDDRIFSLSSHTFVRHLQKSNEREEEEESAESTPATTAAQRKRKRAD</sequence>
<dbReference type="VEuPathDB" id="FungiDB:BON22_1393"/>
<protein>
    <recommendedName>
        <fullName evidence="3 9">Chromatin modification-related protein EAF6</fullName>
    </recommendedName>
</protein>
<evidence type="ECO:0000256" key="4">
    <source>
        <dbReference type="ARBA" id="ARBA00022853"/>
    </source>
</evidence>